<dbReference type="Proteomes" id="UP000053831">
    <property type="component" value="Unassembled WGS sequence"/>
</dbReference>
<comment type="caution">
    <text evidence="2">The sequence shown here is derived from an EMBL/GenBank/DDBJ whole genome shotgun (WGS) entry which is preliminary data.</text>
</comment>
<keyword evidence="1" id="KW-0732">Signal</keyword>
<name>A0A0N0RTV0_ESCWE</name>
<evidence type="ECO:0000256" key="1">
    <source>
        <dbReference type="SAM" id="SignalP"/>
    </source>
</evidence>
<sequence>MVIGLLAVTAIPTVTGVGNAVSAQKRENAASKEQEKFHLTAVYGDEEDKESPHCVLKDKRLVTDLDGHVQVPGYQFCGYYFTYPNEEKQLGLVSTISDDPPMLNWIFVNKDTHALEFGSRKETLGHVVGPWGWTDDEAFLTLQGSSDSFVGRWEDDADGQGGGSWAVYWDPEGEMLGALSEEECVEIRLRRRPLFGLESRYVRH</sequence>
<reference evidence="2 3" key="1">
    <citation type="submission" date="2015-07" db="EMBL/GenBank/DDBJ databases">
        <title>The genome of the fungus Escovopsis weberi, a specialized disease agent of ant agriculture.</title>
        <authorList>
            <person name="de Man T.J."/>
            <person name="Stajich J.E."/>
            <person name="Kubicek C.P."/>
            <person name="Chenthamara K."/>
            <person name="Atanasova L."/>
            <person name="Druzhinina I.S."/>
            <person name="Birnbaum S."/>
            <person name="Barribeau S.M."/>
            <person name="Teiling C."/>
            <person name="Suen G."/>
            <person name="Currie C."/>
            <person name="Gerardo N.M."/>
        </authorList>
    </citation>
    <scope>NUCLEOTIDE SEQUENCE [LARGE SCALE GENOMIC DNA]</scope>
</reference>
<dbReference type="AlphaFoldDB" id="A0A0N0RTV0"/>
<proteinExistence type="predicted"/>
<dbReference type="OrthoDB" id="3928002at2759"/>
<dbReference type="PANTHER" id="PTHR38049">
    <property type="entry name" value="RICIN B LECTIN DOMAIN-CONTAINING PROTEIN"/>
    <property type="match status" value="1"/>
</dbReference>
<organism evidence="2 3">
    <name type="scientific">Escovopsis weberi</name>
    <dbReference type="NCBI Taxonomy" id="150374"/>
    <lineage>
        <taxon>Eukaryota</taxon>
        <taxon>Fungi</taxon>
        <taxon>Dikarya</taxon>
        <taxon>Ascomycota</taxon>
        <taxon>Pezizomycotina</taxon>
        <taxon>Sordariomycetes</taxon>
        <taxon>Hypocreomycetidae</taxon>
        <taxon>Hypocreales</taxon>
        <taxon>Hypocreaceae</taxon>
        <taxon>Escovopsis</taxon>
    </lineage>
</organism>
<gene>
    <name evidence="2" type="ORF">ESCO_004552</name>
</gene>
<evidence type="ECO:0000313" key="3">
    <source>
        <dbReference type="Proteomes" id="UP000053831"/>
    </source>
</evidence>
<feature type="chain" id="PRO_5005857602" evidence="1">
    <location>
        <begin position="17"/>
        <end position="204"/>
    </location>
</feature>
<accession>A0A0N0RTV0</accession>
<keyword evidence="3" id="KW-1185">Reference proteome</keyword>
<dbReference type="PANTHER" id="PTHR38049:SF1">
    <property type="entry name" value="PROTEIN KINASE DOMAIN-CONTAINING PROTEIN"/>
    <property type="match status" value="1"/>
</dbReference>
<feature type="signal peptide" evidence="1">
    <location>
        <begin position="1"/>
        <end position="16"/>
    </location>
</feature>
<protein>
    <submittedName>
        <fullName evidence="2">Uncharacterized protein</fullName>
    </submittedName>
</protein>
<evidence type="ECO:0000313" key="2">
    <source>
        <dbReference type="EMBL" id="KOS21245.1"/>
    </source>
</evidence>
<dbReference type="EMBL" id="LGSR01000013">
    <property type="protein sequence ID" value="KOS21245.1"/>
    <property type="molecule type" value="Genomic_DNA"/>
</dbReference>